<evidence type="ECO:0000313" key="8">
    <source>
        <dbReference type="Proteomes" id="UP001212841"/>
    </source>
</evidence>
<dbReference type="InterPro" id="IPR011051">
    <property type="entry name" value="RmlC_Cupin_sf"/>
</dbReference>
<reference evidence="7" key="1">
    <citation type="submission" date="2020-05" db="EMBL/GenBank/DDBJ databases">
        <title>Phylogenomic resolution of chytrid fungi.</title>
        <authorList>
            <person name="Stajich J.E."/>
            <person name="Amses K."/>
            <person name="Simmons R."/>
            <person name="Seto K."/>
            <person name="Myers J."/>
            <person name="Bonds A."/>
            <person name="Quandt C.A."/>
            <person name="Barry K."/>
            <person name="Liu P."/>
            <person name="Grigoriev I."/>
            <person name="Longcore J.E."/>
            <person name="James T.Y."/>
        </authorList>
    </citation>
    <scope>NUCLEOTIDE SEQUENCE</scope>
    <source>
        <strain evidence="7">JEL0318</strain>
    </source>
</reference>
<dbReference type="PANTHER" id="PTHR16684:SF11">
    <property type="entry name" value="CENTROMERE PROTEIN C"/>
    <property type="match status" value="1"/>
</dbReference>
<comment type="caution">
    <text evidence="7">The sequence shown here is derived from an EMBL/GenBank/DDBJ whole genome shotgun (WGS) entry which is preliminary data.</text>
</comment>
<feature type="compositionally biased region" description="Acidic residues" evidence="5">
    <location>
        <begin position="198"/>
        <end position="207"/>
    </location>
</feature>
<evidence type="ECO:0000256" key="2">
    <source>
        <dbReference type="ARBA" id="ARBA00010291"/>
    </source>
</evidence>
<feature type="compositionally biased region" description="Acidic residues" evidence="5">
    <location>
        <begin position="708"/>
        <end position="717"/>
    </location>
</feature>
<feature type="compositionally biased region" description="Polar residues" evidence="5">
    <location>
        <begin position="183"/>
        <end position="192"/>
    </location>
</feature>
<evidence type="ECO:0000256" key="4">
    <source>
        <dbReference type="ARBA" id="ARBA00023242"/>
    </source>
</evidence>
<evidence type="ECO:0000256" key="1">
    <source>
        <dbReference type="ARBA" id="ARBA00004123"/>
    </source>
</evidence>
<dbReference type="GO" id="GO:0000776">
    <property type="term" value="C:kinetochore"/>
    <property type="evidence" value="ECO:0007669"/>
    <property type="project" value="InterPro"/>
</dbReference>
<keyword evidence="8" id="KW-1185">Reference proteome</keyword>
<name>A0AAD5X1H3_9FUNG</name>
<accession>A0AAD5X1H3</accession>
<dbReference type="PANTHER" id="PTHR16684">
    <property type="entry name" value="CENTROMERE PROTEIN C"/>
    <property type="match status" value="1"/>
</dbReference>
<feature type="compositionally biased region" description="Polar residues" evidence="5">
    <location>
        <begin position="127"/>
        <end position="142"/>
    </location>
</feature>
<gene>
    <name evidence="7" type="ORF">HK097_008786</name>
</gene>
<comment type="similarity">
    <text evidence="2">Belongs to the CENP-C/MIF2 family.</text>
</comment>
<feature type="compositionally biased region" description="Polar residues" evidence="5">
    <location>
        <begin position="150"/>
        <end position="176"/>
    </location>
</feature>
<sequence length="1053" mass="116000">MLAATSDGGYDNAMGEEEPKIVRRGKEPRAGNQHFDYGVKGRKTGTTARETVKRVREGYMEAPDLDEWFADSPESEKKTGTLRAVTQERRPAIVEPESDVERSEADDEEEDQPPRTPAPAPRKSLKTPATTKAKTIVQTSAKSGRVVRSTFHTTPFASSKSMHSTSTPYTDGPSFTSHEDSPSQHSVTSPIQPISFEEGGEDEEDSYIDVGSAVKFKMQTNPKDDRAWKPAVVTPAPVKSLLKSRPTSARKRSPSPFNDEVPESTDNEFEFPGVEESPMAAIAAKARKSLSRSFRAFDGEDEEMGGRTTTTTPKRKSAAVNTPANRKRKQDEIEEEVGRGGGGKSTIKRRAMREVVGDSVGPSPEPVRTSKTPARNGARKGSGDESEEEELSEREIEKQKKRITKAKPVRSTAGRSRASDESAEEVEADRSKKRSAKNTPVRPSKQTNGRGSRRDESDEDMEDRGETRKVVKATPVKAIPPKSRAQNKGRGRVSDQSEEEFEKEQPRRGKGRVTDLKEKTPPKKESRAQQEESASEQEPDRRSRATPKVPPKKNARMPSEEIEFTESRVITPRASTSRTPASTSKNKQQHQHKFKTPARQLPARPKRVPTPPSSSSSDDEEDIESDHDHQNDSSAALDESHLEDGRDVSPEFEVQDGFGGPSGGGLDAEESLEVESVGKTPVRRPRARRSGGVMSGARGQKRGRRSEELEDEEEEEEKSGMKVEGRVENEERGMRKGKGVQEQQPARRIVVNEEPEEEPEESSFDEPNHFSGGGADDVLGDESAGEGPSSPSPKKVVKKTNAKGKRKAKGTSSGLPAFKLEAGEENEDDGEADGRRRSKRQKFSPLKFWKGERVIVKGRKSGFCPVPVVTEVIKVESDHEEANRRAKKSYRGGNRVKREFTPVTRPEVTVLDYFTGEEVEQRIIATPEMLNPRTVGSGDFKFQKVFGEGSFCASGVLVLEKGGEKPNKNSGHCAMMVILQIFVILKGEIEATVHKTTFVVTAGGQFFVPRGNQYRLRNVGKSEGRIFFCHAREVVAGEGAKEEEEAKAGSSKG</sequence>
<dbReference type="InterPro" id="IPR014710">
    <property type="entry name" value="RmlC-like_jellyroll"/>
</dbReference>
<dbReference type="GO" id="GO:0005634">
    <property type="term" value="C:nucleus"/>
    <property type="evidence" value="ECO:0007669"/>
    <property type="project" value="UniProtKB-SubCell"/>
</dbReference>
<feature type="compositionally biased region" description="Basic and acidic residues" evidence="5">
    <location>
        <begin position="50"/>
        <end position="59"/>
    </location>
</feature>
<dbReference type="GO" id="GO:0051315">
    <property type="term" value="P:attachment of mitotic spindle microtubules to kinetochore"/>
    <property type="evidence" value="ECO:0007669"/>
    <property type="project" value="TreeGrafter"/>
</dbReference>
<comment type="subcellular location">
    <subcellularLocation>
        <location evidence="1">Nucleus</location>
    </subcellularLocation>
</comment>
<dbReference type="EMBL" id="JADGJD010000538">
    <property type="protein sequence ID" value="KAJ3050238.1"/>
    <property type="molecule type" value="Genomic_DNA"/>
</dbReference>
<keyword evidence="3" id="KW-0238">DNA-binding</keyword>
<feature type="compositionally biased region" description="Gly residues" evidence="5">
    <location>
        <begin position="657"/>
        <end position="666"/>
    </location>
</feature>
<feature type="compositionally biased region" description="Acidic residues" evidence="5">
    <location>
        <begin position="753"/>
        <end position="764"/>
    </location>
</feature>
<feature type="compositionally biased region" description="Acidic residues" evidence="5">
    <location>
        <begin position="260"/>
        <end position="269"/>
    </location>
</feature>
<proteinExistence type="inferred from homology"/>
<feature type="compositionally biased region" description="Basic and acidic residues" evidence="5">
    <location>
        <begin position="638"/>
        <end position="649"/>
    </location>
</feature>
<dbReference type="Proteomes" id="UP001212841">
    <property type="component" value="Unassembled WGS sequence"/>
</dbReference>
<protein>
    <recommendedName>
        <fullName evidence="6">Mif2/CENP-C cupin domain-containing protein</fullName>
    </recommendedName>
</protein>
<feature type="compositionally biased region" description="Low complexity" evidence="5">
    <location>
        <begin position="571"/>
        <end position="584"/>
    </location>
</feature>
<dbReference type="AlphaFoldDB" id="A0AAD5X1H3"/>
<dbReference type="Pfam" id="PF11699">
    <property type="entry name" value="CENP-C_C"/>
    <property type="match status" value="1"/>
</dbReference>
<feature type="compositionally biased region" description="Basic residues" evidence="5">
    <location>
        <begin position="587"/>
        <end position="596"/>
    </location>
</feature>
<dbReference type="SUPFAM" id="SSF51182">
    <property type="entry name" value="RmlC-like cupins"/>
    <property type="match status" value="1"/>
</dbReference>
<organism evidence="7 8">
    <name type="scientific">Rhizophlyctis rosea</name>
    <dbReference type="NCBI Taxonomy" id="64517"/>
    <lineage>
        <taxon>Eukaryota</taxon>
        <taxon>Fungi</taxon>
        <taxon>Fungi incertae sedis</taxon>
        <taxon>Chytridiomycota</taxon>
        <taxon>Chytridiomycota incertae sedis</taxon>
        <taxon>Chytridiomycetes</taxon>
        <taxon>Rhizophlyctidales</taxon>
        <taxon>Rhizophlyctidaceae</taxon>
        <taxon>Rhizophlyctis</taxon>
    </lineage>
</organism>
<feature type="region of interest" description="Disordered" evidence="5">
    <location>
        <begin position="294"/>
        <end position="840"/>
    </location>
</feature>
<dbReference type="Gene3D" id="2.60.120.10">
    <property type="entry name" value="Jelly Rolls"/>
    <property type="match status" value="1"/>
</dbReference>
<feature type="compositionally biased region" description="Basic residues" evidence="5">
    <location>
        <begin position="795"/>
        <end position="809"/>
    </location>
</feature>
<feature type="region of interest" description="Disordered" evidence="5">
    <location>
        <begin position="1"/>
        <end position="276"/>
    </location>
</feature>
<feature type="compositionally biased region" description="Basic residues" evidence="5">
    <location>
        <begin position="399"/>
        <end position="408"/>
    </location>
</feature>
<keyword evidence="4" id="KW-0539">Nucleus</keyword>
<evidence type="ECO:0000256" key="3">
    <source>
        <dbReference type="ARBA" id="ARBA00023125"/>
    </source>
</evidence>
<dbReference type="GO" id="GO:0019237">
    <property type="term" value="F:centromeric DNA binding"/>
    <property type="evidence" value="ECO:0007669"/>
    <property type="project" value="InterPro"/>
</dbReference>
<dbReference type="InterPro" id="IPR028386">
    <property type="entry name" value="CENP-C/Mif2/cnp3"/>
</dbReference>
<feature type="compositionally biased region" description="Basic and acidic residues" evidence="5">
    <location>
        <begin position="17"/>
        <end position="29"/>
    </location>
</feature>
<feature type="domain" description="Mif2/CENP-C cupin" evidence="6">
    <location>
        <begin position="940"/>
        <end position="1030"/>
    </location>
</feature>
<evidence type="ECO:0000256" key="5">
    <source>
        <dbReference type="SAM" id="MobiDB-lite"/>
    </source>
</evidence>
<evidence type="ECO:0000313" key="7">
    <source>
        <dbReference type="EMBL" id="KAJ3050238.1"/>
    </source>
</evidence>
<dbReference type="InterPro" id="IPR025974">
    <property type="entry name" value="Mif2/CENP-C_cupin"/>
</dbReference>
<dbReference type="CDD" id="cd06993">
    <property type="entry name" value="cupin_CENP-C_C"/>
    <property type="match status" value="1"/>
</dbReference>
<evidence type="ECO:0000259" key="6">
    <source>
        <dbReference type="Pfam" id="PF11699"/>
    </source>
</evidence>
<feature type="compositionally biased region" description="Basic and acidic residues" evidence="5">
    <location>
        <begin position="503"/>
        <end position="530"/>
    </location>
</feature>
<dbReference type="GO" id="GO:0051455">
    <property type="term" value="P:spindle attachment to meiosis I kinetochore"/>
    <property type="evidence" value="ECO:0007669"/>
    <property type="project" value="TreeGrafter"/>
</dbReference>
<dbReference type="GO" id="GO:0051382">
    <property type="term" value="P:kinetochore assembly"/>
    <property type="evidence" value="ECO:0007669"/>
    <property type="project" value="InterPro"/>
</dbReference>
<feature type="compositionally biased region" description="Basic and acidic residues" evidence="5">
    <location>
        <begin position="718"/>
        <end position="734"/>
    </location>
</feature>